<evidence type="ECO:0000256" key="1">
    <source>
        <dbReference type="SAM" id="SignalP"/>
    </source>
</evidence>
<reference evidence="2 3" key="1">
    <citation type="submission" date="2023-08" db="EMBL/GenBank/DDBJ databases">
        <title>Black Yeasts Isolated from many extreme environments.</title>
        <authorList>
            <person name="Coleine C."/>
            <person name="Stajich J.E."/>
            <person name="Selbmann L."/>
        </authorList>
    </citation>
    <scope>NUCLEOTIDE SEQUENCE [LARGE SCALE GENOMIC DNA]</scope>
    <source>
        <strain evidence="2 3">CCFEE 536</strain>
    </source>
</reference>
<keyword evidence="3" id="KW-1185">Reference proteome</keyword>
<proteinExistence type="predicted"/>
<organism evidence="2 3">
    <name type="scientific">Cryomyces antarcticus</name>
    <dbReference type="NCBI Taxonomy" id="329879"/>
    <lineage>
        <taxon>Eukaryota</taxon>
        <taxon>Fungi</taxon>
        <taxon>Dikarya</taxon>
        <taxon>Ascomycota</taxon>
        <taxon>Pezizomycotina</taxon>
        <taxon>Dothideomycetes</taxon>
        <taxon>Dothideomycetes incertae sedis</taxon>
        <taxon>Cryomyces</taxon>
    </lineage>
</organism>
<accession>A0ABR0LST0</accession>
<feature type="non-terminal residue" evidence="2">
    <location>
        <position position="143"/>
    </location>
</feature>
<protein>
    <submittedName>
        <fullName evidence="2">Uncharacterized protein</fullName>
    </submittedName>
</protein>
<name>A0ABR0LST0_9PEZI</name>
<feature type="chain" id="PRO_5046698336" evidence="1">
    <location>
        <begin position="24"/>
        <end position="143"/>
    </location>
</feature>
<feature type="signal peptide" evidence="1">
    <location>
        <begin position="1"/>
        <end position="23"/>
    </location>
</feature>
<dbReference type="Proteomes" id="UP001357485">
    <property type="component" value="Unassembled WGS sequence"/>
</dbReference>
<keyword evidence="1" id="KW-0732">Signal</keyword>
<sequence length="143" mass="15500">MLSIRNILFLAPLVSSLTLSAFAQRQPEPSKDTDRLEGIHNFRDLLNALPAESLHAALEGHLRPKYQDGVFEGDQRAMEAVHNDNPPLATRLMEIAKADVVAKMDLRKRQNNGTVSTSSPVVVVDQSTTAVSLTAVPATTSAI</sequence>
<evidence type="ECO:0000313" key="2">
    <source>
        <dbReference type="EMBL" id="KAK5240381.1"/>
    </source>
</evidence>
<comment type="caution">
    <text evidence="2">The sequence shown here is derived from an EMBL/GenBank/DDBJ whole genome shotgun (WGS) entry which is preliminary data.</text>
</comment>
<dbReference type="EMBL" id="JAVRRA010011332">
    <property type="protein sequence ID" value="KAK5240381.1"/>
    <property type="molecule type" value="Genomic_DNA"/>
</dbReference>
<gene>
    <name evidence="2" type="ORF">LTR16_010714</name>
</gene>
<evidence type="ECO:0000313" key="3">
    <source>
        <dbReference type="Proteomes" id="UP001357485"/>
    </source>
</evidence>